<dbReference type="Proteomes" id="UP000184516">
    <property type="component" value="Unassembled WGS sequence"/>
</dbReference>
<gene>
    <name evidence="2" type="ORF">SAMN05443549_107152</name>
</gene>
<accession>A0A1M5N8Y9</accession>
<name>A0A1M5N8Y9_9FLAO</name>
<dbReference type="RefSeq" id="WP_084546278.1">
    <property type="nucleotide sequence ID" value="NZ_FQWB01000007.1"/>
</dbReference>
<dbReference type="AlphaFoldDB" id="A0A1M5N8Y9"/>
<sequence length="214" mass="24428">MKKFLVLGIVLICGVCFGQGTYGGYSQMQPLQGSISDDIQQAQANAYRKREEKREIERIKYERDQQEKGRQEQEVQSQKEYEALDRQAIYKACIASRVGSKLYLFGGKNGEVLLGCLNCDKFDSDSVWNNYGKYGSKFNNESIWNKYGAYGGSYGAFSPFNFGSTPPKIIDDKGIFIGYFTINKYYTDRKENNLLDAICEKWEAISENISEMTK</sequence>
<feature type="coiled-coil region" evidence="1">
    <location>
        <begin position="39"/>
        <end position="69"/>
    </location>
</feature>
<keyword evidence="1" id="KW-0175">Coiled coil</keyword>
<dbReference type="OrthoDB" id="583214at2"/>
<reference evidence="3" key="1">
    <citation type="submission" date="2016-11" db="EMBL/GenBank/DDBJ databases">
        <authorList>
            <person name="Varghese N."/>
            <person name="Submissions S."/>
        </authorList>
    </citation>
    <scope>NUCLEOTIDE SEQUENCE [LARGE SCALE GENOMIC DNA]</scope>
    <source>
        <strain evidence="3">DSM 19978</strain>
    </source>
</reference>
<evidence type="ECO:0000313" key="3">
    <source>
        <dbReference type="Proteomes" id="UP000184516"/>
    </source>
</evidence>
<keyword evidence="3" id="KW-1185">Reference proteome</keyword>
<evidence type="ECO:0000313" key="2">
    <source>
        <dbReference type="EMBL" id="SHG85922.1"/>
    </source>
</evidence>
<dbReference type="EMBL" id="FQWB01000007">
    <property type="protein sequence ID" value="SHG85922.1"/>
    <property type="molecule type" value="Genomic_DNA"/>
</dbReference>
<dbReference type="STRING" id="468056.SAMN05443549_107152"/>
<evidence type="ECO:0000256" key="1">
    <source>
        <dbReference type="SAM" id="Coils"/>
    </source>
</evidence>
<organism evidence="2 3">
    <name type="scientific">Flavobacterium fluvii</name>
    <dbReference type="NCBI Taxonomy" id="468056"/>
    <lineage>
        <taxon>Bacteria</taxon>
        <taxon>Pseudomonadati</taxon>
        <taxon>Bacteroidota</taxon>
        <taxon>Flavobacteriia</taxon>
        <taxon>Flavobacteriales</taxon>
        <taxon>Flavobacteriaceae</taxon>
        <taxon>Flavobacterium</taxon>
    </lineage>
</organism>
<proteinExistence type="predicted"/>
<protein>
    <submittedName>
        <fullName evidence="2">Uncharacterized protein</fullName>
    </submittedName>
</protein>